<organism evidence="2 3">
    <name type="scientific">Gigaspora rosea</name>
    <dbReference type="NCBI Taxonomy" id="44941"/>
    <lineage>
        <taxon>Eukaryota</taxon>
        <taxon>Fungi</taxon>
        <taxon>Fungi incertae sedis</taxon>
        <taxon>Mucoromycota</taxon>
        <taxon>Glomeromycotina</taxon>
        <taxon>Glomeromycetes</taxon>
        <taxon>Diversisporales</taxon>
        <taxon>Gigasporaceae</taxon>
        <taxon>Gigaspora</taxon>
    </lineage>
</organism>
<gene>
    <name evidence="2" type="ORF">C2G38_2160256</name>
</gene>
<dbReference type="Gene3D" id="1.10.510.10">
    <property type="entry name" value="Transferase(Phosphotransferase) domain 1"/>
    <property type="match status" value="1"/>
</dbReference>
<dbReference type="InterPro" id="IPR001245">
    <property type="entry name" value="Ser-Thr/Tyr_kinase_cat_dom"/>
</dbReference>
<proteinExistence type="predicted"/>
<name>A0A397W0F2_9GLOM</name>
<sequence>MAKLQESRAETLIGEDENSLKESNIFVSKGTEFDRKENATVVLKILKDSSNINPAFIKELQNIVKNQPNSNKRHLVQCFGVSYDPNTNNYIFVISYMSHGSLNEYLSRDFKNIFGK</sequence>
<evidence type="ECO:0000313" key="3">
    <source>
        <dbReference type="Proteomes" id="UP000266673"/>
    </source>
</evidence>
<dbReference type="Pfam" id="PF07714">
    <property type="entry name" value="PK_Tyr_Ser-Thr"/>
    <property type="match status" value="1"/>
</dbReference>
<dbReference type="EMBL" id="QKWP01000095">
    <property type="protein sequence ID" value="RIB27541.1"/>
    <property type="molecule type" value="Genomic_DNA"/>
</dbReference>
<dbReference type="OrthoDB" id="2428806at2759"/>
<dbReference type="InterPro" id="IPR011009">
    <property type="entry name" value="Kinase-like_dom_sf"/>
</dbReference>
<evidence type="ECO:0000259" key="1">
    <source>
        <dbReference type="Pfam" id="PF07714"/>
    </source>
</evidence>
<protein>
    <recommendedName>
        <fullName evidence="1">Serine-threonine/tyrosine-protein kinase catalytic domain-containing protein</fullName>
    </recommendedName>
</protein>
<evidence type="ECO:0000313" key="2">
    <source>
        <dbReference type="EMBL" id="RIB27541.1"/>
    </source>
</evidence>
<dbReference type="GO" id="GO:0004672">
    <property type="term" value="F:protein kinase activity"/>
    <property type="evidence" value="ECO:0007669"/>
    <property type="project" value="InterPro"/>
</dbReference>
<dbReference type="Proteomes" id="UP000266673">
    <property type="component" value="Unassembled WGS sequence"/>
</dbReference>
<reference evidence="2 3" key="1">
    <citation type="submission" date="2018-06" db="EMBL/GenBank/DDBJ databases">
        <title>Comparative genomics reveals the genomic features of Rhizophagus irregularis, R. cerebriforme, R. diaphanum and Gigaspora rosea, and their symbiotic lifestyle signature.</title>
        <authorList>
            <person name="Morin E."/>
            <person name="San Clemente H."/>
            <person name="Chen E.C.H."/>
            <person name="De La Providencia I."/>
            <person name="Hainaut M."/>
            <person name="Kuo A."/>
            <person name="Kohler A."/>
            <person name="Murat C."/>
            <person name="Tang N."/>
            <person name="Roy S."/>
            <person name="Loubradou J."/>
            <person name="Henrissat B."/>
            <person name="Grigoriev I.V."/>
            <person name="Corradi N."/>
            <person name="Roux C."/>
            <person name="Martin F.M."/>
        </authorList>
    </citation>
    <scope>NUCLEOTIDE SEQUENCE [LARGE SCALE GENOMIC DNA]</scope>
    <source>
        <strain evidence="2 3">DAOM 194757</strain>
    </source>
</reference>
<feature type="domain" description="Serine-threonine/tyrosine-protein kinase catalytic" evidence="1">
    <location>
        <begin position="28"/>
        <end position="109"/>
    </location>
</feature>
<dbReference type="AlphaFoldDB" id="A0A397W0F2"/>
<comment type="caution">
    <text evidence="2">The sequence shown here is derived from an EMBL/GenBank/DDBJ whole genome shotgun (WGS) entry which is preliminary data.</text>
</comment>
<accession>A0A397W0F2</accession>
<dbReference type="SUPFAM" id="SSF56112">
    <property type="entry name" value="Protein kinase-like (PK-like)"/>
    <property type="match status" value="1"/>
</dbReference>
<keyword evidence="3" id="KW-1185">Reference proteome</keyword>